<gene>
    <name evidence="1" type="ORF">ASJ82_04085</name>
    <name evidence="2" type="ORF">MSCUN_13350</name>
</gene>
<keyword evidence="3" id="KW-1185">Reference proteome</keyword>
<sequence length="143" mass="15920">MKFKKILLVSLFAAILLTSTVSAGLFDMGSDSNNERINVTDLNIKSQGYSMYEVTCNLVPKENFTYLEMQVNFYDSDNAVIGKDSMVWNINNPVEGETIKVSGTAMTDSSSTTPARAEVYFYDEPLADTPEDALYHETVNMTN</sequence>
<comment type="caution">
    <text evidence="1">The sequence shown here is derived from an EMBL/GenBank/DDBJ whole genome shotgun (WGS) entry which is preliminary data.</text>
</comment>
<protein>
    <submittedName>
        <fullName evidence="1">Uncharacterized protein</fullName>
    </submittedName>
</protein>
<evidence type="ECO:0000313" key="4">
    <source>
        <dbReference type="Proteomes" id="UP000246004"/>
    </source>
</evidence>
<dbReference type="Proteomes" id="UP000246004">
    <property type="component" value="Unassembled WGS sequence"/>
</dbReference>
<dbReference type="EMBL" id="LWMS01000044">
    <property type="protein sequence ID" value="PWL07804.1"/>
    <property type="molecule type" value="Genomic_DNA"/>
</dbReference>
<dbReference type="OrthoDB" id="70905at2157"/>
<name>A0A2A2HBD3_9EURY</name>
<evidence type="ECO:0000313" key="1">
    <source>
        <dbReference type="EMBL" id="PAV06616.1"/>
    </source>
</evidence>
<proteinExistence type="predicted"/>
<dbReference type="Proteomes" id="UP000217528">
    <property type="component" value="Unassembled WGS sequence"/>
</dbReference>
<reference evidence="1 3" key="2">
    <citation type="journal article" date="2017" name="BMC Genomics">
        <title>Genomic analysis of methanogenic archaea reveals a shift towards energy conservation.</title>
        <authorList>
            <person name="Gilmore S.P."/>
            <person name="Henske J.K."/>
            <person name="Sexton J.A."/>
            <person name="Solomon K.V."/>
            <person name="Seppala S."/>
            <person name="Yoo J.I."/>
            <person name="Huyett L.M."/>
            <person name="Pressman A."/>
            <person name="Cogan J.Z."/>
            <person name="Kivenson V."/>
            <person name="Peng X."/>
            <person name="Tan Y."/>
            <person name="Valentine D.L."/>
            <person name="O'Malley M.A."/>
        </authorList>
    </citation>
    <scope>NUCLEOTIDE SEQUENCE [LARGE SCALE GENOMIC DNA]</scope>
    <source>
        <strain evidence="1 3">1R-7</strain>
    </source>
</reference>
<reference evidence="2 4" key="1">
    <citation type="submission" date="2016-04" db="EMBL/GenBank/DDBJ databases">
        <title>Genome sequence of Methanosphaera cuniculi DSM 4103.</title>
        <authorList>
            <person name="Poehlein A."/>
            <person name="Seedorf H."/>
            <person name="Daniel R."/>
        </authorList>
    </citation>
    <scope>NUCLEOTIDE SEQUENCE [LARGE SCALE GENOMIC DNA]</scope>
    <source>
        <strain evidence="2 4">DSM 4103</strain>
    </source>
</reference>
<dbReference type="AlphaFoldDB" id="A0A2A2HBD3"/>
<evidence type="ECO:0000313" key="3">
    <source>
        <dbReference type="Proteomes" id="UP000217528"/>
    </source>
</evidence>
<dbReference type="RefSeq" id="WP_095609256.1">
    <property type="nucleotide sequence ID" value="NZ_LMVN01000027.1"/>
</dbReference>
<organism evidence="1 3">
    <name type="scientific">Methanosphaera cuniculi</name>
    <dbReference type="NCBI Taxonomy" id="1077256"/>
    <lineage>
        <taxon>Archaea</taxon>
        <taxon>Methanobacteriati</taxon>
        <taxon>Methanobacteriota</taxon>
        <taxon>Methanomada group</taxon>
        <taxon>Methanobacteria</taxon>
        <taxon>Methanobacteriales</taxon>
        <taxon>Methanobacteriaceae</taxon>
        <taxon>Methanosphaera</taxon>
    </lineage>
</organism>
<dbReference type="EMBL" id="LMVN01000027">
    <property type="protein sequence ID" value="PAV06616.1"/>
    <property type="molecule type" value="Genomic_DNA"/>
</dbReference>
<accession>A0A2A2HBD3</accession>
<evidence type="ECO:0000313" key="2">
    <source>
        <dbReference type="EMBL" id="PWL07804.1"/>
    </source>
</evidence>